<evidence type="ECO:0000313" key="4">
    <source>
        <dbReference type="Proteomes" id="UP000217154"/>
    </source>
</evidence>
<dbReference type="InterPro" id="IPR000073">
    <property type="entry name" value="AB_hydrolase_1"/>
</dbReference>
<dbReference type="PANTHER" id="PTHR46118:SF4">
    <property type="entry name" value="PROTEIN ABHD11"/>
    <property type="match status" value="1"/>
</dbReference>
<dbReference type="GO" id="GO:0052689">
    <property type="term" value="F:carboxylic ester hydrolase activity"/>
    <property type="evidence" value="ECO:0007669"/>
    <property type="project" value="TreeGrafter"/>
</dbReference>
<accession>A0A250DGN2</accession>
<name>A0A250DGN2_9BURK</name>
<evidence type="ECO:0000256" key="1">
    <source>
        <dbReference type="ARBA" id="ARBA00022801"/>
    </source>
</evidence>
<dbReference type="SUPFAM" id="SSF53474">
    <property type="entry name" value="alpha/beta-Hydrolases"/>
    <property type="match status" value="1"/>
</dbReference>
<dbReference type="KEGG" id="vbo:CKY39_10205"/>
<dbReference type="EMBL" id="CP023284">
    <property type="protein sequence ID" value="ATA53545.1"/>
    <property type="molecule type" value="Genomic_DNA"/>
</dbReference>
<dbReference type="InterPro" id="IPR029058">
    <property type="entry name" value="AB_hydrolase_fold"/>
</dbReference>
<evidence type="ECO:0000259" key="2">
    <source>
        <dbReference type="Pfam" id="PF00561"/>
    </source>
</evidence>
<dbReference type="Proteomes" id="UP000217154">
    <property type="component" value="Chromosome"/>
</dbReference>
<organism evidence="3 4">
    <name type="scientific">Variovorax boronicumulans</name>
    <dbReference type="NCBI Taxonomy" id="436515"/>
    <lineage>
        <taxon>Bacteria</taxon>
        <taxon>Pseudomonadati</taxon>
        <taxon>Pseudomonadota</taxon>
        <taxon>Betaproteobacteria</taxon>
        <taxon>Burkholderiales</taxon>
        <taxon>Comamonadaceae</taxon>
        <taxon>Variovorax</taxon>
    </lineage>
</organism>
<sequence>MTLALAFEALGSGPPVVILHGLFGAGRNWTQVAQVLAADHRVYLPDARNHGASPWAESMSYAEMAGDVLALIEREQLQRPFVIGHSMGGKTAMALALSHPQAIAGIAVIDIAPESYTDQFSSYVSAMRSLDVAGAASRREIRQALADSLSAEAPVDFLMQNLRRQNDRFDWRLNLLATGLCMRELCSFPDALREARYDGPALFLHGAESDYVRPTSLAGIRAMFRHAEVERIADAGHWVHADQPAALLCGLRDWLTDANAAATAPL</sequence>
<dbReference type="AlphaFoldDB" id="A0A250DGN2"/>
<protein>
    <submittedName>
        <fullName evidence="3">Alpha/beta hydrolase</fullName>
    </submittedName>
</protein>
<dbReference type="RefSeq" id="WP_095744351.1">
    <property type="nucleotide sequence ID" value="NZ_CP023284.1"/>
</dbReference>
<dbReference type="Gene3D" id="3.40.50.1820">
    <property type="entry name" value="alpha/beta hydrolase"/>
    <property type="match status" value="1"/>
</dbReference>
<dbReference type="PANTHER" id="PTHR46118">
    <property type="entry name" value="PROTEIN ABHD11"/>
    <property type="match status" value="1"/>
</dbReference>
<keyword evidence="1 3" id="KW-0378">Hydrolase</keyword>
<dbReference type="PRINTS" id="PR00111">
    <property type="entry name" value="ABHYDROLASE"/>
</dbReference>
<evidence type="ECO:0000313" key="3">
    <source>
        <dbReference type="EMBL" id="ATA53545.1"/>
    </source>
</evidence>
<dbReference type="Pfam" id="PF00561">
    <property type="entry name" value="Abhydrolase_1"/>
    <property type="match status" value="1"/>
</dbReference>
<proteinExistence type="predicted"/>
<gene>
    <name evidence="3" type="ORF">CKY39_10205</name>
</gene>
<reference evidence="3 4" key="1">
    <citation type="submission" date="2017-09" db="EMBL/GenBank/DDBJ databases">
        <title>The diverse metabolic capabilities of V. boronicumulans make it an excellent choice for continued studies on novel biodegradation.</title>
        <authorList>
            <person name="Sun S."/>
        </authorList>
    </citation>
    <scope>NUCLEOTIDE SEQUENCE [LARGE SCALE GENOMIC DNA]</scope>
    <source>
        <strain evidence="3 4">J1</strain>
    </source>
</reference>
<feature type="domain" description="AB hydrolase-1" evidence="2">
    <location>
        <begin position="14"/>
        <end position="243"/>
    </location>
</feature>